<dbReference type="EMBL" id="BACD03000022">
    <property type="protein sequence ID" value="GAO49356.1"/>
    <property type="molecule type" value="Genomic_DNA"/>
</dbReference>
<dbReference type="InterPro" id="IPR019734">
    <property type="entry name" value="TPR_rpt"/>
</dbReference>
<keyword evidence="6 8" id="KW-0819">tRNA processing</keyword>
<dbReference type="GO" id="GO:0002181">
    <property type="term" value="P:cytoplasmic translation"/>
    <property type="evidence" value="ECO:0007669"/>
    <property type="project" value="UniProtKB-UniRule"/>
</dbReference>
<evidence type="ECO:0000256" key="4">
    <source>
        <dbReference type="ARBA" id="ARBA00022679"/>
    </source>
</evidence>
<evidence type="ECO:0000313" key="12">
    <source>
        <dbReference type="EMBL" id="GAO49356.1"/>
    </source>
</evidence>
<keyword evidence="5 8" id="KW-0949">S-adenosyl-L-methionine</keyword>
<dbReference type="InterPro" id="IPR008978">
    <property type="entry name" value="HSP20-like_chaperone"/>
</dbReference>
<reference evidence="12 13" key="1">
    <citation type="journal article" date="2011" name="J. Gen. Appl. Microbiol.">
        <title>Draft genome sequencing of the enigmatic yeast Saitoella complicata.</title>
        <authorList>
            <person name="Nishida H."/>
            <person name="Hamamoto M."/>
            <person name="Sugiyama J."/>
        </authorList>
    </citation>
    <scope>NUCLEOTIDE SEQUENCE [LARGE SCALE GENOMIC DNA]</scope>
    <source>
        <strain evidence="12 13">NRRL Y-17804</strain>
    </source>
</reference>
<reference evidence="12 13" key="3">
    <citation type="journal article" date="2015" name="Genome Announc.">
        <title>Draft Genome Sequence of the Archiascomycetous Yeast Saitoella complicata.</title>
        <authorList>
            <person name="Yamauchi K."/>
            <person name="Kondo S."/>
            <person name="Hamamoto M."/>
            <person name="Takahashi Y."/>
            <person name="Ogura Y."/>
            <person name="Hayashi T."/>
            <person name="Nishida H."/>
        </authorList>
    </citation>
    <scope>NUCLEOTIDE SEQUENCE [LARGE SCALE GENOMIC DNA]</scope>
    <source>
        <strain evidence="12 13">NRRL Y-17804</strain>
    </source>
</reference>
<organism evidence="12 13">
    <name type="scientific">Saitoella complicata (strain BCRC 22490 / CBS 7301 / JCM 7358 / NBRC 10748 / NRRL Y-17804)</name>
    <dbReference type="NCBI Taxonomy" id="698492"/>
    <lineage>
        <taxon>Eukaryota</taxon>
        <taxon>Fungi</taxon>
        <taxon>Dikarya</taxon>
        <taxon>Ascomycota</taxon>
        <taxon>Taphrinomycotina</taxon>
        <taxon>Taphrinomycotina incertae sedis</taxon>
        <taxon>Saitoella</taxon>
    </lineage>
</organism>
<name>A0A0E9NI31_SAICN</name>
<dbReference type="Pfam" id="PF01728">
    <property type="entry name" value="FtsJ"/>
    <property type="match status" value="1"/>
</dbReference>
<feature type="domain" description="CS" evidence="11">
    <location>
        <begin position="467"/>
        <end position="558"/>
    </location>
</feature>
<comment type="subcellular location">
    <subcellularLocation>
        <location evidence="8">Cytoplasm</location>
    </subcellularLocation>
</comment>
<feature type="compositionally biased region" description="Polar residues" evidence="9">
    <location>
        <begin position="430"/>
        <end position="439"/>
    </location>
</feature>
<dbReference type="SUPFAM" id="SSF53335">
    <property type="entry name" value="S-adenosyl-L-methionine-dependent methyltransferases"/>
    <property type="match status" value="1"/>
</dbReference>
<dbReference type="SUPFAM" id="SSF48452">
    <property type="entry name" value="TPR-like"/>
    <property type="match status" value="1"/>
</dbReference>
<feature type="binding site" evidence="8">
    <location>
        <position position="79"/>
    </location>
    <ligand>
        <name>S-adenosyl-L-methionine</name>
        <dbReference type="ChEBI" id="CHEBI:59789"/>
    </ligand>
</feature>
<dbReference type="InterPro" id="IPR028590">
    <property type="entry name" value="RNA_methyltr_E_TRM7"/>
</dbReference>
<dbReference type="GO" id="GO:0051087">
    <property type="term" value="F:protein-folding chaperone binding"/>
    <property type="evidence" value="ECO:0007669"/>
    <property type="project" value="InterPro"/>
</dbReference>
<feature type="domain" description="SGS" evidence="10">
    <location>
        <begin position="572"/>
        <end position="664"/>
    </location>
</feature>
<protein>
    <recommendedName>
        <fullName evidence="8">Putative tRNA (cytidine(32)/guanosine(34)-2'-O)-methyltransferase</fullName>
        <ecNumber evidence="8">2.1.1.205</ecNumber>
    </recommendedName>
    <alternativeName>
        <fullName evidence="8">2'-O-ribose RNA methyltransferase TRM7 homolog</fullName>
    </alternativeName>
</protein>
<evidence type="ECO:0000256" key="2">
    <source>
        <dbReference type="ARBA" id="ARBA00022490"/>
    </source>
</evidence>
<keyword evidence="4 8" id="KW-0808">Transferase</keyword>
<feature type="compositionally biased region" description="Polar residues" evidence="9">
    <location>
        <begin position="633"/>
        <end position="643"/>
    </location>
</feature>
<feature type="active site" description="Proton acceptor" evidence="8">
    <location>
        <position position="160"/>
    </location>
</feature>
<evidence type="ECO:0000256" key="5">
    <source>
        <dbReference type="ARBA" id="ARBA00022691"/>
    </source>
</evidence>
<keyword evidence="3 8" id="KW-0489">Methyltransferase</keyword>
<keyword evidence="13" id="KW-1185">Reference proteome</keyword>
<dbReference type="Pfam" id="PF05002">
    <property type="entry name" value="SGS"/>
    <property type="match status" value="1"/>
</dbReference>
<feature type="compositionally biased region" description="Low complexity" evidence="9">
    <location>
        <begin position="440"/>
        <end position="457"/>
    </location>
</feature>
<dbReference type="EC" id="2.1.1.205" evidence="8"/>
<comment type="similarity">
    <text evidence="8">Belongs to the class I-like SAM-binding methyltransferase superfamily. RNA methyltransferase RlmE family. TRM7 subfamily.</text>
</comment>
<dbReference type="PANTHER" id="PTHR45862">
    <property type="entry name" value="PROTEIN SGT1 HOMOLOG"/>
    <property type="match status" value="1"/>
</dbReference>
<evidence type="ECO:0000313" key="13">
    <source>
        <dbReference type="Proteomes" id="UP000033140"/>
    </source>
</evidence>
<dbReference type="GO" id="GO:0002128">
    <property type="term" value="P:tRNA nucleoside ribose methylation"/>
    <property type="evidence" value="ECO:0007669"/>
    <property type="project" value="UniProtKB-UniRule"/>
</dbReference>
<comment type="similarity">
    <text evidence="1">Belongs to the SGT1 family.</text>
</comment>
<reference evidence="12 13" key="2">
    <citation type="journal article" date="2014" name="J. Gen. Appl. Microbiol.">
        <title>The early diverging ascomycetous budding yeast Saitoella complicata has three histone deacetylases belonging to the Clr6, Hos2, and Rpd3 lineages.</title>
        <authorList>
            <person name="Nishida H."/>
            <person name="Matsumoto T."/>
            <person name="Kondo S."/>
            <person name="Hamamoto M."/>
            <person name="Yoshikawa H."/>
        </authorList>
    </citation>
    <scope>NUCLEOTIDE SEQUENCE [LARGE SCALE GENOMIC DNA]</scope>
    <source>
        <strain evidence="12 13">NRRL Y-17804</strain>
    </source>
</reference>
<dbReference type="GO" id="GO:0106340">
    <property type="term" value="F:tRNA (guanosine(34)-2'-O)-methyltransferase activity"/>
    <property type="evidence" value="ECO:0007669"/>
    <property type="project" value="UniProtKB-ARBA"/>
</dbReference>
<evidence type="ECO:0000256" key="3">
    <source>
        <dbReference type="ARBA" id="ARBA00022603"/>
    </source>
</evidence>
<keyword evidence="2 8" id="KW-0963">Cytoplasm</keyword>
<dbReference type="Gene3D" id="3.40.50.150">
    <property type="entry name" value="Vaccinia Virus protein VP39"/>
    <property type="match status" value="1"/>
</dbReference>
<dbReference type="SMART" id="SM00028">
    <property type="entry name" value="TPR"/>
    <property type="match status" value="3"/>
</dbReference>
<dbReference type="InterPro" id="IPR007052">
    <property type="entry name" value="CS_dom"/>
</dbReference>
<dbReference type="STRING" id="698492.A0A0E9NI31"/>
<dbReference type="PROSITE" id="PS51203">
    <property type="entry name" value="CS"/>
    <property type="match status" value="1"/>
</dbReference>
<evidence type="ECO:0000259" key="10">
    <source>
        <dbReference type="PROSITE" id="PS51048"/>
    </source>
</evidence>
<dbReference type="Gene3D" id="2.60.40.790">
    <property type="match status" value="1"/>
</dbReference>
<dbReference type="GO" id="GO:0005737">
    <property type="term" value="C:cytoplasm"/>
    <property type="evidence" value="ECO:0007669"/>
    <property type="project" value="UniProtKB-SubCell"/>
</dbReference>
<proteinExistence type="inferred from homology"/>
<evidence type="ECO:0000256" key="8">
    <source>
        <dbReference type="HAMAP-Rule" id="MF_03162"/>
    </source>
</evidence>
<evidence type="ECO:0000256" key="7">
    <source>
        <dbReference type="ARBA" id="ARBA00048902"/>
    </source>
</evidence>
<feature type="compositionally biased region" description="Pro residues" evidence="9">
    <location>
        <begin position="458"/>
        <end position="467"/>
    </location>
</feature>
<dbReference type="HAMAP" id="MF_03162">
    <property type="entry name" value="RNA_methyltr_E_TRM7"/>
    <property type="match status" value="1"/>
</dbReference>
<dbReference type="InterPro" id="IPR044563">
    <property type="entry name" value="Sgt1-like"/>
</dbReference>
<dbReference type="Pfam" id="PF04969">
    <property type="entry name" value="CS"/>
    <property type="match status" value="1"/>
</dbReference>
<feature type="binding site" evidence="8">
    <location>
        <position position="95"/>
    </location>
    <ligand>
        <name>S-adenosyl-L-methionine</name>
        <dbReference type="ChEBI" id="CHEBI:59789"/>
    </ligand>
</feature>
<dbReference type="InterPro" id="IPR029063">
    <property type="entry name" value="SAM-dependent_MTases_sf"/>
</dbReference>
<dbReference type="InterPro" id="IPR007699">
    <property type="entry name" value="SGS_dom"/>
</dbReference>
<dbReference type="CDD" id="cd06466">
    <property type="entry name" value="p23_CS_SGT1_like"/>
    <property type="match status" value="1"/>
</dbReference>
<feature type="region of interest" description="Disordered" evidence="9">
    <location>
        <begin position="430"/>
        <end position="468"/>
    </location>
</feature>
<evidence type="ECO:0000256" key="6">
    <source>
        <dbReference type="ARBA" id="ARBA00022694"/>
    </source>
</evidence>
<accession>A0A0E9NI31</accession>
<evidence type="ECO:0000259" key="11">
    <source>
        <dbReference type="PROSITE" id="PS51203"/>
    </source>
</evidence>
<sequence>MGKSSKDKRDAYYRLAKEQGWRARSAFKLLQLDEEFNLFEDVRRVVDLCAAPGSWSQVLSRKLAQNVPAGEAPTIVSLDLQPMAPLPGVTTLQLDITHPSTLPTVMHHLGGEPADLVVCDGAPDVTGLHDLDEYIQAQLLLAALTLATCVLRPGGTFVAKIFRGRDVGLLYAQLKVFFERVTCAKPRSSRGSSLEAFVVCENYTPPEGFTPTLEKPLSLPSGGSEGWIAPFIACGDLSQPDSDATYHLEGGAERVSLDPVQPPTAPPYKRAVEMRRQNLQYSCIAIEAMPSAADLAAKGADALSASQYAEAIRLYTEAIAQSPTAVDYYIKRSTAYGRDKKYDEALRDAEQALFLARSRGKRELIGQAQMRRGITLFQMDRFADAEFTLHKAKAILPNEKTIPIWEAKAKAGLAKNPGQDIAVEEYVTEPNQPTEAQQLTPADSAASATSTAAAAPAPSTPAVPPAPQKVRHEWYQTPAAINLTFFAKGIPSDKVSVQFQPITFSISFPLADGSDYIYEIDPLGGKIDVENSSHKVMSTKIEIKLAKATGGQQWATLEGAEVLPDPKASVHAYPTSSRNGPKNWESLSTNLDSATGPDAEPIGDAALNQLFQTLYKDADEDTRKAMIKSYTESGGTKLSTNWSEVGKEYQAPTPPEGMEARKWS</sequence>
<dbReference type="Gene3D" id="1.25.40.10">
    <property type="entry name" value="Tetratricopeptide repeat domain"/>
    <property type="match status" value="1"/>
</dbReference>
<gene>
    <name evidence="12" type="ORF">G7K_3507-t1</name>
</gene>
<dbReference type="FunFam" id="3.40.50.150:FF:000176">
    <property type="entry name" value="tRNA (cytidine(32)/guanosine(34)-2'-O)-methyltransferase"/>
    <property type="match status" value="1"/>
</dbReference>
<evidence type="ECO:0000256" key="1">
    <source>
        <dbReference type="ARBA" id="ARBA00008509"/>
    </source>
</evidence>
<comment type="catalytic activity">
    <reaction evidence="7 8">
        <text>cytidine(32)/guanosine(34) in tRNA + 2 S-adenosyl-L-methionine = 2'-O-methylcytidine(32)/2'-O-methylguanosine(34) in tRNA + 2 S-adenosyl-L-homocysteine + 2 H(+)</text>
        <dbReference type="Rhea" id="RHEA:42396"/>
        <dbReference type="Rhea" id="RHEA-COMP:10246"/>
        <dbReference type="Rhea" id="RHEA-COMP:10247"/>
        <dbReference type="ChEBI" id="CHEBI:15378"/>
        <dbReference type="ChEBI" id="CHEBI:57856"/>
        <dbReference type="ChEBI" id="CHEBI:59789"/>
        <dbReference type="ChEBI" id="CHEBI:74269"/>
        <dbReference type="ChEBI" id="CHEBI:74445"/>
        <dbReference type="ChEBI" id="CHEBI:74495"/>
        <dbReference type="ChEBI" id="CHEBI:82748"/>
        <dbReference type="EC" id="2.1.1.205"/>
    </reaction>
</comment>
<dbReference type="InterPro" id="IPR015507">
    <property type="entry name" value="rRNA-MeTfrase_E"/>
</dbReference>
<dbReference type="InterPro" id="IPR002877">
    <property type="entry name" value="RNA_MeTrfase_FtsJ_dom"/>
</dbReference>
<comment type="function">
    <text evidence="8">Methylates the 2'-O-ribose of nucleotides at positions 32 and 34 of the tRNA anticodon loop of substrate tRNAs.</text>
</comment>
<dbReference type="SUPFAM" id="SSF49764">
    <property type="entry name" value="HSP20-like chaperones"/>
    <property type="match status" value="1"/>
</dbReference>
<dbReference type="HAMAP" id="MF_01547">
    <property type="entry name" value="RNA_methyltr_E"/>
    <property type="match status" value="1"/>
</dbReference>
<feature type="region of interest" description="Disordered" evidence="9">
    <location>
        <begin position="633"/>
        <end position="664"/>
    </location>
</feature>
<dbReference type="Proteomes" id="UP000033140">
    <property type="component" value="Unassembled WGS sequence"/>
</dbReference>
<dbReference type="AlphaFoldDB" id="A0A0E9NI31"/>
<comment type="caution">
    <text evidence="12">The sequence shown here is derived from an EMBL/GenBank/DDBJ whole genome shotgun (WGS) entry which is preliminary data.</text>
</comment>
<feature type="binding site" evidence="8">
    <location>
        <position position="120"/>
    </location>
    <ligand>
        <name>S-adenosyl-L-methionine</name>
        <dbReference type="ChEBI" id="CHEBI:59789"/>
    </ligand>
</feature>
<feature type="binding site" evidence="8">
    <location>
        <position position="55"/>
    </location>
    <ligand>
        <name>S-adenosyl-L-methionine</name>
        <dbReference type="ChEBI" id="CHEBI:59789"/>
    </ligand>
</feature>
<dbReference type="PROSITE" id="PS51048">
    <property type="entry name" value="SGS"/>
    <property type="match status" value="1"/>
</dbReference>
<dbReference type="InterPro" id="IPR011990">
    <property type="entry name" value="TPR-like_helical_dom_sf"/>
</dbReference>
<evidence type="ECO:0000256" key="9">
    <source>
        <dbReference type="SAM" id="MobiDB-lite"/>
    </source>
</evidence>
<feature type="binding site" evidence="8">
    <location>
        <position position="53"/>
    </location>
    <ligand>
        <name>S-adenosyl-L-methionine</name>
        <dbReference type="ChEBI" id="CHEBI:59789"/>
    </ligand>
</feature>